<evidence type="ECO:0000313" key="2">
    <source>
        <dbReference type="EMBL" id="QDO97478.1"/>
    </source>
</evidence>
<reference evidence="2 3" key="1">
    <citation type="submission" date="2019-07" db="EMBL/GenBank/DDBJ databases">
        <title>Genome sequencing for Ferrovibrio sp. K5.</title>
        <authorList>
            <person name="Park S.-J."/>
        </authorList>
    </citation>
    <scope>NUCLEOTIDE SEQUENCE [LARGE SCALE GENOMIC DNA]</scope>
    <source>
        <strain evidence="2 3">K5</strain>
    </source>
</reference>
<dbReference type="EMBL" id="CP041636">
    <property type="protein sequence ID" value="QDO97478.1"/>
    <property type="molecule type" value="Genomic_DNA"/>
</dbReference>
<dbReference type="KEGG" id="fer:FNB15_09455"/>
<dbReference type="SUPFAM" id="SSF55073">
    <property type="entry name" value="Nucleotide cyclase"/>
    <property type="match status" value="1"/>
</dbReference>
<feature type="domain" description="Thaumarchaeal output" evidence="1">
    <location>
        <begin position="115"/>
        <end position="281"/>
    </location>
</feature>
<sequence length="438" mass="47176">MPWHILAIGRIKSTLPAHDEIHWLDDPQQPADAVALFDGAALPPGLPPALPVIEFSGETSSLAADFAAPVLSSPEQLDAMLAALAPISERLGDCSSGGLHAPGSGLDILCLSHSRAQPIRAARDPASPATLNYPLLRGRAALDIMAQRTALESLAGQNLLERRFAARVLCCPACRNGRLAAFEACTACGSGNLTEEAIVHHYRCGFQDGESRFLQGNDLICPKCNQELRHFGVDYGRPGVMQRCLSCMQVMSEPQPRFHCLDCHTVSRGEQARPLDWFDYSLTERGIAALRSGELPAEGVEVTGIFPRTFALKDFVLLLRGQLLVAQRYRRPLTLGRIGIGNLAALRQQAGIAAGGATIRLFSQILVESLRDTDFVSSPRDDLLLVAMPETSPQQAEGVFTRIGAAADRHLALPVQLEFEAVPAERAGLMLDELAATA</sequence>
<name>A0A516H131_9PROT</name>
<keyword evidence="3" id="KW-1185">Reference proteome</keyword>
<dbReference type="Pfam" id="PF18551">
    <property type="entry name" value="TackOD1"/>
    <property type="match status" value="1"/>
</dbReference>
<dbReference type="AlphaFoldDB" id="A0A516H131"/>
<evidence type="ECO:0000259" key="1">
    <source>
        <dbReference type="Pfam" id="PF18551"/>
    </source>
</evidence>
<dbReference type="InterPro" id="IPR043128">
    <property type="entry name" value="Rev_trsase/Diguanyl_cyclase"/>
</dbReference>
<gene>
    <name evidence="2" type="ORF">FNB15_09455</name>
</gene>
<dbReference type="InterPro" id="IPR040572">
    <property type="entry name" value="TackOD1"/>
</dbReference>
<proteinExistence type="predicted"/>
<dbReference type="InterPro" id="IPR029787">
    <property type="entry name" value="Nucleotide_cyclase"/>
</dbReference>
<dbReference type="RefSeq" id="WP_144068459.1">
    <property type="nucleotide sequence ID" value="NZ_CP041636.1"/>
</dbReference>
<organism evidence="2 3">
    <name type="scientific">Ferrovibrio terrae</name>
    <dbReference type="NCBI Taxonomy" id="2594003"/>
    <lineage>
        <taxon>Bacteria</taxon>
        <taxon>Pseudomonadati</taxon>
        <taxon>Pseudomonadota</taxon>
        <taxon>Alphaproteobacteria</taxon>
        <taxon>Rhodospirillales</taxon>
        <taxon>Rhodospirillaceae</taxon>
        <taxon>Ferrovibrio</taxon>
    </lineage>
</organism>
<dbReference type="Proteomes" id="UP000317496">
    <property type="component" value="Chromosome"/>
</dbReference>
<dbReference type="OrthoDB" id="8432393at2"/>
<dbReference type="Gene3D" id="3.30.70.270">
    <property type="match status" value="1"/>
</dbReference>
<accession>A0A516H131</accession>
<evidence type="ECO:0000313" key="3">
    <source>
        <dbReference type="Proteomes" id="UP000317496"/>
    </source>
</evidence>
<protein>
    <recommendedName>
        <fullName evidence="1">Thaumarchaeal output domain-containing protein</fullName>
    </recommendedName>
</protein>